<dbReference type="RefSeq" id="WP_022528939.1">
    <property type="nucleotide sequence ID" value="NZ_KI271584.1"/>
</dbReference>
<sequence>MKKTVDSFPAINAQTLSTVSGGNFSFPIPSWHETLDSVKGFLDGLTGHKRHYD</sequence>
<proteinExistence type="predicted"/>
<keyword evidence="2" id="KW-1185">Reference proteome</keyword>
<dbReference type="OrthoDB" id="9947908at2"/>
<protein>
    <submittedName>
        <fullName evidence="1">Uncharacterized protein</fullName>
    </submittedName>
</protein>
<evidence type="ECO:0000313" key="1">
    <source>
        <dbReference type="EMBL" id="ERL65996.1"/>
    </source>
</evidence>
<dbReference type="Proteomes" id="UP000030647">
    <property type="component" value="Unassembled WGS sequence"/>
</dbReference>
<dbReference type="HOGENOM" id="CLU_3062917_0_0_9"/>
<reference evidence="2" key="1">
    <citation type="journal article" date="2013" name="Genome Announc.">
        <title>Whole-Genome Sequencing of Lactobacillus shenzhenensis Strain LY-73T.</title>
        <authorList>
            <person name="Lin Z."/>
            <person name="Liu Z."/>
            <person name="Yang R."/>
            <person name="Zou Y."/>
            <person name="Wan D."/>
            <person name="Chen J."/>
            <person name="Guo M."/>
            <person name="Zhao J."/>
            <person name="Fang C."/>
            <person name="Yang R."/>
            <person name="Liu F."/>
        </authorList>
    </citation>
    <scope>NUCLEOTIDE SEQUENCE [LARGE SCALE GENOMIC DNA]</scope>
    <source>
        <strain evidence="2">LY-73</strain>
    </source>
</reference>
<organism evidence="1 2">
    <name type="scientific">Schleiferilactobacillus shenzhenensis LY-73</name>
    <dbReference type="NCBI Taxonomy" id="1231336"/>
    <lineage>
        <taxon>Bacteria</taxon>
        <taxon>Bacillati</taxon>
        <taxon>Bacillota</taxon>
        <taxon>Bacilli</taxon>
        <taxon>Lactobacillales</taxon>
        <taxon>Lactobacillaceae</taxon>
        <taxon>Schleiferilactobacillus</taxon>
    </lineage>
</organism>
<name>U4TM92_9LACO</name>
<dbReference type="EMBL" id="KI271584">
    <property type="protein sequence ID" value="ERL65996.1"/>
    <property type="molecule type" value="Genomic_DNA"/>
</dbReference>
<gene>
    <name evidence="1" type="ORF">L248_2072</name>
</gene>
<accession>U4TM92</accession>
<evidence type="ECO:0000313" key="2">
    <source>
        <dbReference type="Proteomes" id="UP000030647"/>
    </source>
</evidence>
<dbReference type="AlphaFoldDB" id="U4TM92"/>